<dbReference type="EMBL" id="MDDS01000086">
    <property type="protein sequence ID" value="ODP35972.1"/>
    <property type="molecule type" value="Genomic_DNA"/>
</dbReference>
<dbReference type="Gene3D" id="3.40.50.150">
    <property type="entry name" value="Vaccinia Virus protein VP39"/>
    <property type="match status" value="1"/>
</dbReference>
<evidence type="ECO:0000256" key="3">
    <source>
        <dbReference type="ARBA" id="ARBA00022603"/>
    </source>
</evidence>
<dbReference type="GO" id="GO:0070043">
    <property type="term" value="F:rRNA (guanine-N7-)-methyltransferase activity"/>
    <property type="evidence" value="ECO:0007669"/>
    <property type="project" value="UniProtKB-UniRule"/>
</dbReference>
<feature type="binding site" evidence="6">
    <location>
        <position position="77"/>
    </location>
    <ligand>
        <name>S-adenosyl-L-methionine</name>
        <dbReference type="ChEBI" id="CHEBI:59789"/>
    </ligand>
</feature>
<sequence length="202" mass="21667">MTEEEARQWIIDSFGAPAEQRLAMLVDMLRTASVQQNLVAASTLGSIWARHIVDSAQLLQHGAESGLWLDIGSGAGLPGLVIAALRPEPIELVEPRRMRTEFMQAAAAQLGLTNVAIVTAKVERTTGHANVITARAVASLDQLFAGARHRANVGTLWILPKGRNANVEVEAACRSWHGTFHVKQSITAADSLIVVARGVAPR</sequence>
<evidence type="ECO:0000313" key="8">
    <source>
        <dbReference type="Proteomes" id="UP000094487"/>
    </source>
</evidence>
<evidence type="ECO:0000256" key="1">
    <source>
        <dbReference type="ARBA" id="ARBA00022490"/>
    </source>
</evidence>
<feature type="binding site" evidence="6">
    <location>
        <position position="72"/>
    </location>
    <ligand>
        <name>S-adenosyl-L-methionine</name>
        <dbReference type="ChEBI" id="CHEBI:59789"/>
    </ligand>
</feature>
<comment type="subcellular location">
    <subcellularLocation>
        <location evidence="6">Cytoplasm</location>
    </subcellularLocation>
</comment>
<comment type="catalytic activity">
    <reaction evidence="6">
        <text>guanosine(527) in 16S rRNA + S-adenosyl-L-methionine = N(7)-methylguanosine(527) in 16S rRNA + S-adenosyl-L-homocysteine</text>
        <dbReference type="Rhea" id="RHEA:42732"/>
        <dbReference type="Rhea" id="RHEA-COMP:10209"/>
        <dbReference type="Rhea" id="RHEA-COMP:10210"/>
        <dbReference type="ChEBI" id="CHEBI:57856"/>
        <dbReference type="ChEBI" id="CHEBI:59789"/>
        <dbReference type="ChEBI" id="CHEBI:74269"/>
        <dbReference type="ChEBI" id="CHEBI:74480"/>
        <dbReference type="EC" id="2.1.1.170"/>
    </reaction>
</comment>
<dbReference type="Pfam" id="PF02527">
    <property type="entry name" value="GidB"/>
    <property type="match status" value="1"/>
</dbReference>
<name>A0A1E3LQD0_9SPHN</name>
<dbReference type="PANTHER" id="PTHR31760">
    <property type="entry name" value="S-ADENOSYL-L-METHIONINE-DEPENDENT METHYLTRANSFERASES SUPERFAMILY PROTEIN"/>
    <property type="match status" value="1"/>
</dbReference>
<keyword evidence="4 6" id="KW-0808">Transferase</keyword>
<evidence type="ECO:0000313" key="7">
    <source>
        <dbReference type="EMBL" id="ODP35972.1"/>
    </source>
</evidence>
<dbReference type="InterPro" id="IPR029063">
    <property type="entry name" value="SAM-dependent_MTases_sf"/>
</dbReference>
<dbReference type="EC" id="2.1.1.170" evidence="6"/>
<feature type="binding site" evidence="6">
    <location>
        <position position="135"/>
    </location>
    <ligand>
        <name>S-adenosyl-L-methionine</name>
        <dbReference type="ChEBI" id="CHEBI:59789"/>
    </ligand>
</feature>
<comment type="function">
    <text evidence="6">Specifically methylates the N7 position of guanine in position 527 of 16S rRNA.</text>
</comment>
<dbReference type="Proteomes" id="UP000094487">
    <property type="component" value="Unassembled WGS sequence"/>
</dbReference>
<evidence type="ECO:0000256" key="6">
    <source>
        <dbReference type="HAMAP-Rule" id="MF_00074"/>
    </source>
</evidence>
<keyword evidence="3 6" id="KW-0489">Methyltransferase</keyword>
<evidence type="ECO:0000256" key="4">
    <source>
        <dbReference type="ARBA" id="ARBA00022679"/>
    </source>
</evidence>
<accession>A0A1E3LQD0</accession>
<protein>
    <recommendedName>
        <fullName evidence="6">Ribosomal RNA small subunit methyltransferase G</fullName>
        <ecNumber evidence="6">2.1.1.170</ecNumber>
    </recommendedName>
    <alternativeName>
        <fullName evidence="6">16S rRNA 7-methylguanosine methyltransferase</fullName>
        <shortName evidence="6">16S rRNA m7G methyltransferase</shortName>
    </alternativeName>
</protein>
<keyword evidence="2 6" id="KW-0698">rRNA processing</keyword>
<dbReference type="STRING" id="1888892.BFL28_07745"/>
<proteinExistence type="inferred from homology"/>
<dbReference type="PANTHER" id="PTHR31760:SF0">
    <property type="entry name" value="S-ADENOSYL-L-METHIONINE-DEPENDENT METHYLTRANSFERASES SUPERFAMILY PROTEIN"/>
    <property type="match status" value="1"/>
</dbReference>
<dbReference type="AlphaFoldDB" id="A0A1E3LQD0"/>
<dbReference type="GO" id="GO:0005829">
    <property type="term" value="C:cytosol"/>
    <property type="evidence" value="ECO:0007669"/>
    <property type="project" value="TreeGrafter"/>
</dbReference>
<keyword evidence="8" id="KW-1185">Reference proteome</keyword>
<keyword evidence="1 6" id="KW-0963">Cytoplasm</keyword>
<dbReference type="InterPro" id="IPR003682">
    <property type="entry name" value="rRNA_ssu_MeTfrase_G"/>
</dbReference>
<reference evidence="7 8" key="1">
    <citation type="submission" date="2016-08" db="EMBL/GenBank/DDBJ databases">
        <title>Draft genome of the agarase producing Sphingomonas sp. MCT13.</title>
        <authorList>
            <person name="D'Andrea M.M."/>
            <person name="Rossolini G.M."/>
            <person name="Thaller M.C."/>
        </authorList>
    </citation>
    <scope>NUCLEOTIDE SEQUENCE [LARGE SCALE GENOMIC DNA]</scope>
    <source>
        <strain evidence="7 8">MCT13</strain>
    </source>
</reference>
<gene>
    <name evidence="6" type="primary">rsmG</name>
    <name evidence="7" type="ORF">BFL28_07745</name>
</gene>
<feature type="binding site" evidence="6">
    <location>
        <begin position="122"/>
        <end position="123"/>
    </location>
    <ligand>
        <name>S-adenosyl-L-methionine</name>
        <dbReference type="ChEBI" id="CHEBI:59789"/>
    </ligand>
</feature>
<organism evidence="7 8">
    <name type="scientific">Sphingomonas turrisvirgatae</name>
    <dbReference type="NCBI Taxonomy" id="1888892"/>
    <lineage>
        <taxon>Bacteria</taxon>
        <taxon>Pseudomonadati</taxon>
        <taxon>Pseudomonadota</taxon>
        <taxon>Alphaproteobacteria</taxon>
        <taxon>Sphingomonadales</taxon>
        <taxon>Sphingomonadaceae</taxon>
        <taxon>Sphingomonas</taxon>
    </lineage>
</organism>
<dbReference type="HAMAP" id="MF_00074">
    <property type="entry name" value="16SrRNA_methyltr_G"/>
    <property type="match status" value="1"/>
</dbReference>
<evidence type="ECO:0000256" key="2">
    <source>
        <dbReference type="ARBA" id="ARBA00022552"/>
    </source>
</evidence>
<dbReference type="NCBIfam" id="TIGR00138">
    <property type="entry name" value="rsmG_gidB"/>
    <property type="match status" value="1"/>
</dbReference>
<dbReference type="SUPFAM" id="SSF53335">
    <property type="entry name" value="S-adenosyl-L-methionine-dependent methyltransferases"/>
    <property type="match status" value="1"/>
</dbReference>
<comment type="caution">
    <text evidence="7">The sequence shown here is derived from an EMBL/GenBank/DDBJ whole genome shotgun (WGS) entry which is preliminary data.</text>
</comment>
<dbReference type="OrthoDB" id="9808773at2"/>
<comment type="similarity">
    <text evidence="6">Belongs to the methyltransferase superfamily. RNA methyltransferase RsmG family.</text>
</comment>
<keyword evidence="5 6" id="KW-0949">S-adenosyl-L-methionine</keyword>
<evidence type="ECO:0000256" key="5">
    <source>
        <dbReference type="ARBA" id="ARBA00022691"/>
    </source>
</evidence>
<dbReference type="RefSeq" id="WP_069322159.1">
    <property type="nucleotide sequence ID" value="NZ_MDDS01000086.1"/>
</dbReference>
<comment type="caution">
    <text evidence="6">Lacks conserved residue(s) required for the propagation of feature annotation.</text>
</comment>